<dbReference type="OrthoDB" id="4222880at2"/>
<organism evidence="2 3">
    <name type="scientific">Streptomyces paludis</name>
    <dbReference type="NCBI Taxonomy" id="2282738"/>
    <lineage>
        <taxon>Bacteria</taxon>
        <taxon>Bacillati</taxon>
        <taxon>Actinomycetota</taxon>
        <taxon>Actinomycetes</taxon>
        <taxon>Kitasatosporales</taxon>
        <taxon>Streptomycetaceae</taxon>
        <taxon>Streptomyces</taxon>
    </lineage>
</organism>
<dbReference type="SMART" id="SM00960">
    <property type="entry name" value="Robl_LC7"/>
    <property type="match status" value="1"/>
</dbReference>
<dbReference type="KEGG" id="spad:DVK44_30445"/>
<accession>A0A345HX79</accession>
<feature type="domain" description="Roadblock/LAMTOR2" evidence="1">
    <location>
        <begin position="17"/>
        <end position="105"/>
    </location>
</feature>
<keyword evidence="3" id="KW-1185">Reference proteome</keyword>
<evidence type="ECO:0000259" key="1">
    <source>
        <dbReference type="SMART" id="SM00960"/>
    </source>
</evidence>
<sequence length="135" mass="13490">MHADSPVTSPVPLGSLVEVLASLRERVMGASESVLSTADGLLVAADTDTVQPEAIAALAAATLGLGARMAQQADAGALRDVVIRCGGGQVIVLAVGDRALLSILGDEGIDVAALQRQAPVIVEELLGLLAADVAS</sequence>
<reference evidence="3" key="1">
    <citation type="submission" date="2018-07" db="EMBL/GenBank/DDBJ databases">
        <authorList>
            <person name="Zhao J."/>
        </authorList>
    </citation>
    <scope>NUCLEOTIDE SEQUENCE [LARGE SCALE GENOMIC DNA]</scope>
    <source>
        <strain evidence="3">GSSD-12</strain>
    </source>
</reference>
<protein>
    <submittedName>
        <fullName evidence="2">Dynein regulation protein LC7</fullName>
    </submittedName>
</protein>
<gene>
    <name evidence="2" type="ORF">DVK44_30445</name>
</gene>
<dbReference type="Gene3D" id="3.30.450.30">
    <property type="entry name" value="Dynein light chain 2a, cytoplasmic"/>
    <property type="match status" value="1"/>
</dbReference>
<dbReference type="SUPFAM" id="SSF103196">
    <property type="entry name" value="Roadblock/LC7 domain"/>
    <property type="match status" value="1"/>
</dbReference>
<evidence type="ECO:0000313" key="3">
    <source>
        <dbReference type="Proteomes" id="UP000253868"/>
    </source>
</evidence>
<evidence type="ECO:0000313" key="2">
    <source>
        <dbReference type="EMBL" id="AXG81303.1"/>
    </source>
</evidence>
<dbReference type="InterPro" id="IPR004942">
    <property type="entry name" value="Roadblock/LAMTOR2_dom"/>
</dbReference>
<proteinExistence type="predicted"/>
<dbReference type="Proteomes" id="UP000253868">
    <property type="component" value="Chromosome"/>
</dbReference>
<dbReference type="Pfam" id="PF03259">
    <property type="entry name" value="Robl_LC7"/>
    <property type="match status" value="1"/>
</dbReference>
<dbReference type="EMBL" id="CP031194">
    <property type="protein sequence ID" value="AXG81303.1"/>
    <property type="molecule type" value="Genomic_DNA"/>
</dbReference>
<dbReference type="RefSeq" id="WP_114663844.1">
    <property type="nucleotide sequence ID" value="NZ_CP031194.1"/>
</dbReference>
<name>A0A345HX79_9ACTN</name>
<dbReference type="AlphaFoldDB" id="A0A345HX79"/>